<accession>A0A0K9Q6B6</accession>
<dbReference type="AlphaFoldDB" id="A0A0K9Q6B6"/>
<evidence type="ECO:0000313" key="2">
    <source>
        <dbReference type="EMBL" id="KMZ76360.1"/>
    </source>
</evidence>
<dbReference type="Proteomes" id="UP000036987">
    <property type="component" value="Unassembled WGS sequence"/>
</dbReference>
<dbReference type="OrthoDB" id="838391at2759"/>
<dbReference type="EMBL" id="LFYR01000047">
    <property type="protein sequence ID" value="KMZ76360.1"/>
    <property type="molecule type" value="Genomic_DNA"/>
</dbReference>
<protein>
    <submittedName>
        <fullName evidence="2">SAUR-like auxin-responsive protein family</fullName>
    </submittedName>
</protein>
<dbReference type="Pfam" id="PF02519">
    <property type="entry name" value="Auxin_inducible"/>
    <property type="match status" value="1"/>
</dbReference>
<dbReference type="OMA" id="NDPCMEV"/>
<name>A0A0K9Q6B6_ZOSMR</name>
<dbReference type="InterPro" id="IPR003676">
    <property type="entry name" value="SAUR_fam"/>
</dbReference>
<comment type="similarity">
    <text evidence="1">Belongs to the ARG7 family.</text>
</comment>
<evidence type="ECO:0000313" key="3">
    <source>
        <dbReference type="Proteomes" id="UP000036987"/>
    </source>
</evidence>
<evidence type="ECO:0000256" key="1">
    <source>
        <dbReference type="ARBA" id="ARBA00006974"/>
    </source>
</evidence>
<dbReference type="GO" id="GO:0009733">
    <property type="term" value="P:response to auxin"/>
    <property type="evidence" value="ECO:0007669"/>
    <property type="project" value="InterPro"/>
</dbReference>
<sequence>MGKTIQEVGIKGYVPMLVGKNNNYMEKLFLHVNLVNHPSIVSLLDNYSVEEFGYEQRGVITVPLDVQHFRRVVDSISVKAEFKLLSSPHSFNSI</sequence>
<reference evidence="3" key="1">
    <citation type="journal article" date="2016" name="Nature">
        <title>The genome of the seagrass Zostera marina reveals angiosperm adaptation to the sea.</title>
        <authorList>
            <person name="Olsen J.L."/>
            <person name="Rouze P."/>
            <person name="Verhelst B."/>
            <person name="Lin Y.-C."/>
            <person name="Bayer T."/>
            <person name="Collen J."/>
            <person name="Dattolo E."/>
            <person name="De Paoli E."/>
            <person name="Dittami S."/>
            <person name="Maumus F."/>
            <person name="Michel G."/>
            <person name="Kersting A."/>
            <person name="Lauritano C."/>
            <person name="Lohaus R."/>
            <person name="Toepel M."/>
            <person name="Tonon T."/>
            <person name="Vanneste K."/>
            <person name="Amirebrahimi M."/>
            <person name="Brakel J."/>
            <person name="Bostroem C."/>
            <person name="Chovatia M."/>
            <person name="Grimwood J."/>
            <person name="Jenkins J.W."/>
            <person name="Jueterbock A."/>
            <person name="Mraz A."/>
            <person name="Stam W.T."/>
            <person name="Tice H."/>
            <person name="Bornberg-Bauer E."/>
            <person name="Green P.J."/>
            <person name="Pearson G.A."/>
            <person name="Procaccini G."/>
            <person name="Duarte C.M."/>
            <person name="Schmutz J."/>
            <person name="Reusch T.B.H."/>
            <person name="Van de Peer Y."/>
        </authorList>
    </citation>
    <scope>NUCLEOTIDE SEQUENCE [LARGE SCALE GENOMIC DNA]</scope>
    <source>
        <strain evidence="3">cv. Finnish</strain>
    </source>
</reference>
<comment type="caution">
    <text evidence="2">The sequence shown here is derived from an EMBL/GenBank/DDBJ whole genome shotgun (WGS) entry which is preliminary data.</text>
</comment>
<gene>
    <name evidence="2" type="ORF">ZOSMA_103G00660</name>
</gene>
<organism evidence="2 3">
    <name type="scientific">Zostera marina</name>
    <name type="common">Eelgrass</name>
    <dbReference type="NCBI Taxonomy" id="29655"/>
    <lineage>
        <taxon>Eukaryota</taxon>
        <taxon>Viridiplantae</taxon>
        <taxon>Streptophyta</taxon>
        <taxon>Embryophyta</taxon>
        <taxon>Tracheophyta</taxon>
        <taxon>Spermatophyta</taxon>
        <taxon>Magnoliopsida</taxon>
        <taxon>Liliopsida</taxon>
        <taxon>Zosteraceae</taxon>
        <taxon>Zostera</taxon>
    </lineage>
</organism>
<keyword evidence="3" id="KW-1185">Reference proteome</keyword>
<proteinExistence type="inferred from homology"/>